<proteinExistence type="predicted"/>
<sequence>MNSALLCKWNWRYANEREALWSHVISLKYGEEEEGWRTRDVIGRNGVGLWKAIRKKWWLLDGRLAYHVGNGQRVRFWKDKWYGDGPLYGDDWTPLFARAFNDWEIDLVERLLQKIHTFRVQREEEDRVIWTASNDGAFTIKSLYSMLERGSSSSMFPSERIWRQLQRRGSLWQIGAFFVYPKQKRWIISTSLCQDAGPVEPSFLPFWCILDSFVYNEGNPSWMEWRVCGEKA</sequence>
<dbReference type="AlphaFoldDB" id="A0A438JBH1"/>
<dbReference type="Proteomes" id="UP000288805">
    <property type="component" value="Unassembled WGS sequence"/>
</dbReference>
<name>A0A438JBH1_VITVI</name>
<reference evidence="1 2" key="1">
    <citation type="journal article" date="2018" name="PLoS Genet.">
        <title>Population sequencing reveals clonal diversity and ancestral inbreeding in the grapevine cultivar Chardonnay.</title>
        <authorList>
            <person name="Roach M.J."/>
            <person name="Johnson D.L."/>
            <person name="Bohlmann J."/>
            <person name="van Vuuren H.J."/>
            <person name="Jones S.J."/>
            <person name="Pretorius I.S."/>
            <person name="Schmidt S.A."/>
            <person name="Borneman A.R."/>
        </authorList>
    </citation>
    <scope>NUCLEOTIDE SEQUENCE [LARGE SCALE GENOMIC DNA]</scope>
    <source>
        <strain evidence="2">cv. Chardonnay</strain>
        <tissue evidence="1">Leaf</tissue>
    </source>
</reference>
<gene>
    <name evidence="1" type="ORF">CK203_027508</name>
</gene>
<dbReference type="EMBL" id="QGNW01000052">
    <property type="protein sequence ID" value="RVX06298.1"/>
    <property type="molecule type" value="Genomic_DNA"/>
</dbReference>
<evidence type="ECO:0000313" key="2">
    <source>
        <dbReference type="Proteomes" id="UP000288805"/>
    </source>
</evidence>
<organism evidence="1 2">
    <name type="scientific">Vitis vinifera</name>
    <name type="common">Grape</name>
    <dbReference type="NCBI Taxonomy" id="29760"/>
    <lineage>
        <taxon>Eukaryota</taxon>
        <taxon>Viridiplantae</taxon>
        <taxon>Streptophyta</taxon>
        <taxon>Embryophyta</taxon>
        <taxon>Tracheophyta</taxon>
        <taxon>Spermatophyta</taxon>
        <taxon>Magnoliopsida</taxon>
        <taxon>eudicotyledons</taxon>
        <taxon>Gunneridae</taxon>
        <taxon>Pentapetalae</taxon>
        <taxon>rosids</taxon>
        <taxon>Vitales</taxon>
        <taxon>Vitaceae</taxon>
        <taxon>Viteae</taxon>
        <taxon>Vitis</taxon>
    </lineage>
</organism>
<protein>
    <submittedName>
        <fullName evidence="1">Uncharacterized protein</fullName>
    </submittedName>
</protein>
<comment type="caution">
    <text evidence="1">The sequence shown here is derived from an EMBL/GenBank/DDBJ whole genome shotgun (WGS) entry which is preliminary data.</text>
</comment>
<accession>A0A438JBH1</accession>
<evidence type="ECO:0000313" key="1">
    <source>
        <dbReference type="EMBL" id="RVX06298.1"/>
    </source>
</evidence>